<dbReference type="Gene3D" id="3.40.1000.10">
    <property type="entry name" value="Mog1/PsbP, alpha/beta/alpha sandwich"/>
    <property type="match status" value="1"/>
</dbReference>
<evidence type="ECO:0000313" key="1">
    <source>
        <dbReference type="EMBL" id="AJF06026.1"/>
    </source>
</evidence>
<dbReference type="EMBL" id="CP010311">
    <property type="protein sequence ID" value="AJF06026.1"/>
    <property type="molecule type" value="Genomic_DNA"/>
</dbReference>
<reference evidence="1 2" key="1">
    <citation type="journal article" date="2015" name="Genome Announc.">
        <title>Genomes of Geoalkalibacter ferrihydriticus Z-0531T and Geoalkalibacter subterraneus Red1T, Two Haloalkaliphilic Metal-Reducing Deltaproteobacteria.</title>
        <authorList>
            <person name="Badalamenti J.P."/>
            <person name="Krajmalnik-Brown R."/>
            <person name="Torres C.I."/>
            <person name="Bond D.R."/>
        </authorList>
    </citation>
    <scope>NUCLEOTIDE SEQUENCE [LARGE SCALE GENOMIC DNA]</scope>
    <source>
        <strain evidence="1 2">Red1</strain>
    </source>
</reference>
<dbReference type="AlphaFoldDB" id="A0A0B5FR46"/>
<sequence length="183" mass="20143">MMQRKAIGTAVFICSTLMVLLSGCSGMMGKISGADGPPQKMYIDATRNFAVEFPGDWEKFLDPDSDTLPGADAVGWQSPETEGSAPIARMAVIIPHEKLDFSQAKAEIARHVDGFTPGKEADIEVAGLEGKDLYGTNPLRQYRIILLGDPFVRYIILYSALPDQFATYQKQFKDMIKSFGTLR</sequence>
<dbReference type="PROSITE" id="PS51257">
    <property type="entry name" value="PROKAR_LIPOPROTEIN"/>
    <property type="match status" value="1"/>
</dbReference>
<gene>
    <name evidence="1" type="ORF">GSUB_04870</name>
</gene>
<accession>A0A0B5FR46</accession>
<keyword evidence="2" id="KW-1185">Reference proteome</keyword>
<evidence type="ECO:0008006" key="3">
    <source>
        <dbReference type="Google" id="ProtNLM"/>
    </source>
</evidence>
<proteinExistence type="predicted"/>
<dbReference type="KEGG" id="gsb:GSUB_04870"/>
<organism evidence="1 2">
    <name type="scientific">Geoalkalibacter subterraneus</name>
    <dbReference type="NCBI Taxonomy" id="483547"/>
    <lineage>
        <taxon>Bacteria</taxon>
        <taxon>Pseudomonadati</taxon>
        <taxon>Thermodesulfobacteriota</taxon>
        <taxon>Desulfuromonadia</taxon>
        <taxon>Desulfuromonadales</taxon>
        <taxon>Geoalkalibacteraceae</taxon>
        <taxon>Geoalkalibacter</taxon>
    </lineage>
</organism>
<dbReference type="HOGENOM" id="CLU_1473189_0_0_7"/>
<protein>
    <recommendedName>
        <fullName evidence="3">PsbP C-terminal domain-containing protein</fullName>
    </recommendedName>
</protein>
<dbReference type="Proteomes" id="UP000035036">
    <property type="component" value="Chromosome"/>
</dbReference>
<dbReference type="STRING" id="483547.GSUB_04870"/>
<evidence type="ECO:0000313" key="2">
    <source>
        <dbReference type="Proteomes" id="UP000035036"/>
    </source>
</evidence>
<name>A0A0B5FR46_9BACT</name>